<proteinExistence type="inferred from homology"/>
<dbReference type="GO" id="GO:0005789">
    <property type="term" value="C:endoplasmic reticulum membrane"/>
    <property type="evidence" value="ECO:0007669"/>
    <property type="project" value="TreeGrafter"/>
</dbReference>
<dbReference type="SUPFAM" id="SSF56801">
    <property type="entry name" value="Acetyl-CoA synthetase-like"/>
    <property type="match status" value="1"/>
</dbReference>
<keyword evidence="10" id="KW-1185">Reference proteome</keyword>
<keyword evidence="4" id="KW-0067">ATP-binding</keyword>
<dbReference type="GO" id="GO:0005886">
    <property type="term" value="C:plasma membrane"/>
    <property type="evidence" value="ECO:0007669"/>
    <property type="project" value="TreeGrafter"/>
</dbReference>
<dbReference type="AlphaFoldDB" id="A0A3P6RUU4"/>
<evidence type="ECO:0000259" key="8">
    <source>
        <dbReference type="Pfam" id="PF00501"/>
    </source>
</evidence>
<evidence type="ECO:0000256" key="5">
    <source>
        <dbReference type="ARBA" id="ARBA00036527"/>
    </source>
</evidence>
<feature type="domain" description="AMP-dependent synthetase/ligase" evidence="8">
    <location>
        <begin position="41"/>
        <end position="118"/>
    </location>
</feature>
<comment type="catalytic activity">
    <reaction evidence="7">
        <text>tetracosanoate + ATP + CoA = tetracosanoyl-CoA + AMP + diphosphate</text>
        <dbReference type="Rhea" id="RHEA:33639"/>
        <dbReference type="ChEBI" id="CHEBI:30616"/>
        <dbReference type="ChEBI" id="CHEBI:31014"/>
        <dbReference type="ChEBI" id="CHEBI:33019"/>
        <dbReference type="ChEBI" id="CHEBI:57287"/>
        <dbReference type="ChEBI" id="CHEBI:65052"/>
        <dbReference type="ChEBI" id="CHEBI:456215"/>
    </reaction>
    <physiologicalReaction direction="left-to-right" evidence="7">
        <dbReference type="Rhea" id="RHEA:33640"/>
    </physiologicalReaction>
</comment>
<dbReference type="GO" id="GO:0044539">
    <property type="term" value="P:long-chain fatty acid import into cell"/>
    <property type="evidence" value="ECO:0007669"/>
    <property type="project" value="TreeGrafter"/>
</dbReference>
<dbReference type="Pfam" id="PF00501">
    <property type="entry name" value="AMP-binding"/>
    <property type="match status" value="1"/>
</dbReference>
<organism evidence="9 10">
    <name type="scientific">Cylicostephanus goldi</name>
    <name type="common">Nematode worm</name>
    <dbReference type="NCBI Taxonomy" id="71465"/>
    <lineage>
        <taxon>Eukaryota</taxon>
        <taxon>Metazoa</taxon>
        <taxon>Ecdysozoa</taxon>
        <taxon>Nematoda</taxon>
        <taxon>Chromadorea</taxon>
        <taxon>Rhabditida</taxon>
        <taxon>Rhabditina</taxon>
        <taxon>Rhabditomorpha</taxon>
        <taxon>Strongyloidea</taxon>
        <taxon>Strongylidae</taxon>
        <taxon>Cylicostephanus</taxon>
    </lineage>
</organism>
<dbReference type="OrthoDB" id="5857072at2759"/>
<evidence type="ECO:0000313" key="10">
    <source>
        <dbReference type="Proteomes" id="UP000271889"/>
    </source>
</evidence>
<dbReference type="PANTHER" id="PTHR43107">
    <property type="entry name" value="LONG-CHAIN FATTY ACID TRANSPORT PROTEIN"/>
    <property type="match status" value="1"/>
</dbReference>
<evidence type="ECO:0000256" key="2">
    <source>
        <dbReference type="ARBA" id="ARBA00022598"/>
    </source>
</evidence>
<dbReference type="Gene3D" id="3.40.50.980">
    <property type="match status" value="1"/>
</dbReference>
<dbReference type="EMBL" id="UYRV01020298">
    <property type="protein sequence ID" value="VDK67302.1"/>
    <property type="molecule type" value="Genomic_DNA"/>
</dbReference>
<evidence type="ECO:0000256" key="4">
    <source>
        <dbReference type="ARBA" id="ARBA00022840"/>
    </source>
</evidence>
<comment type="similarity">
    <text evidence="1">Belongs to the ATP-dependent AMP-binding enzyme family.</text>
</comment>
<gene>
    <name evidence="9" type="ORF">CGOC_LOCUS6304</name>
</gene>
<evidence type="ECO:0000256" key="7">
    <source>
        <dbReference type="ARBA" id="ARBA00048666"/>
    </source>
</evidence>
<comment type="catalytic activity">
    <reaction evidence="5">
        <text>a very long-chain fatty acid + ATP + CoA = a very long-chain fatty acyl-CoA + AMP + diphosphate</text>
        <dbReference type="Rhea" id="RHEA:54536"/>
        <dbReference type="ChEBI" id="CHEBI:30616"/>
        <dbReference type="ChEBI" id="CHEBI:33019"/>
        <dbReference type="ChEBI" id="CHEBI:57287"/>
        <dbReference type="ChEBI" id="CHEBI:58950"/>
        <dbReference type="ChEBI" id="CHEBI:138261"/>
        <dbReference type="ChEBI" id="CHEBI:456215"/>
    </reaction>
    <physiologicalReaction direction="left-to-right" evidence="5">
        <dbReference type="Rhea" id="RHEA:54537"/>
    </physiologicalReaction>
</comment>
<dbReference type="GO" id="GO:0004467">
    <property type="term" value="F:long-chain fatty acid-CoA ligase activity"/>
    <property type="evidence" value="ECO:0007669"/>
    <property type="project" value="TreeGrafter"/>
</dbReference>
<evidence type="ECO:0000313" key="9">
    <source>
        <dbReference type="EMBL" id="VDK67302.1"/>
    </source>
</evidence>
<dbReference type="InterPro" id="IPR000873">
    <property type="entry name" value="AMP-dep_synth/lig_dom"/>
</dbReference>
<accession>A0A3P6RUU4</accession>
<name>A0A3P6RUU4_CYLGO</name>
<dbReference type="Proteomes" id="UP000271889">
    <property type="component" value="Unassembled WGS sequence"/>
</dbReference>
<dbReference type="GO" id="GO:0005524">
    <property type="term" value="F:ATP binding"/>
    <property type="evidence" value="ECO:0007669"/>
    <property type="project" value="UniProtKB-KW"/>
</dbReference>
<keyword evidence="2" id="KW-0436">Ligase</keyword>
<protein>
    <recommendedName>
        <fullName evidence="6">Long-chain-fatty-acid--CoA ligase</fullName>
    </recommendedName>
</protein>
<keyword evidence="3" id="KW-0547">Nucleotide-binding</keyword>
<dbReference type="PANTHER" id="PTHR43107:SF15">
    <property type="entry name" value="FATTY ACID TRANSPORT PROTEIN 3, ISOFORM A"/>
    <property type="match status" value="1"/>
</dbReference>
<evidence type="ECO:0000256" key="3">
    <source>
        <dbReference type="ARBA" id="ARBA00022741"/>
    </source>
</evidence>
<evidence type="ECO:0000256" key="6">
    <source>
        <dbReference type="ARBA" id="ARBA00041297"/>
    </source>
</evidence>
<reference evidence="9 10" key="1">
    <citation type="submission" date="2018-11" db="EMBL/GenBank/DDBJ databases">
        <authorList>
            <consortium name="Pathogen Informatics"/>
        </authorList>
    </citation>
    <scope>NUCLEOTIDE SEQUENCE [LARGE SCALE GENOMIC DNA]</scope>
</reference>
<evidence type="ECO:0000256" key="1">
    <source>
        <dbReference type="ARBA" id="ARBA00006432"/>
    </source>
</evidence>
<dbReference type="GO" id="GO:0005324">
    <property type="term" value="F:long-chain fatty acid transmembrane transporter activity"/>
    <property type="evidence" value="ECO:0007669"/>
    <property type="project" value="TreeGrafter"/>
</dbReference>
<sequence>MYFSTSFTIAQLFRGLALLIRVKLDCRRRLKANRPLHEVFLEQVRKHPQKVACVEIETGRQVTFDELNRILNKYANYFDVSHLFMCLSQSLGYKKGDVVSIFMENGIDFFAVWLGLSKVCLK</sequence>